<evidence type="ECO:0000313" key="11">
    <source>
        <dbReference type="Proteomes" id="UP000594364"/>
    </source>
</evidence>
<dbReference type="InterPro" id="IPR005193">
    <property type="entry name" value="GH62_arabinosidase"/>
</dbReference>
<accession>A0A7S9PW15</accession>
<dbReference type="GO" id="GO:0046373">
    <property type="term" value="P:L-arabinose metabolic process"/>
    <property type="evidence" value="ECO:0007669"/>
    <property type="project" value="UniProtKB-UniRule"/>
</dbReference>
<comment type="subcellular location">
    <subcellularLocation>
        <location evidence="2 8">Secreted</location>
    </subcellularLocation>
</comment>
<dbReference type="EMBL" id="CP031387">
    <property type="protein sequence ID" value="QPH02528.1"/>
    <property type="molecule type" value="Genomic_DNA"/>
</dbReference>
<evidence type="ECO:0000313" key="10">
    <source>
        <dbReference type="EMBL" id="QPH02528.1"/>
    </source>
</evidence>
<reference evidence="10 11" key="1">
    <citation type="journal article" date="2018" name="PLoS Genet.">
        <title>Repeat elements organise 3D genome structure and mediate transcription in the filamentous fungus Epichloe festucae.</title>
        <authorList>
            <person name="Winter D.J."/>
            <person name="Ganley A.R.D."/>
            <person name="Young C.A."/>
            <person name="Liachko I."/>
            <person name="Schardl C.L."/>
            <person name="Dupont P.Y."/>
            <person name="Berry D."/>
            <person name="Ram A."/>
            <person name="Scott B."/>
            <person name="Cox M.P."/>
        </authorList>
    </citation>
    <scope>NUCLEOTIDE SEQUENCE [LARGE SCALE GENOMIC DNA]</scope>
    <source>
        <strain evidence="10 11">Fl1</strain>
    </source>
</reference>
<dbReference type="Pfam" id="PF03664">
    <property type="entry name" value="Glyco_hydro_62"/>
    <property type="match status" value="1"/>
</dbReference>
<evidence type="ECO:0000256" key="1">
    <source>
        <dbReference type="ARBA" id="ARBA00001462"/>
    </source>
</evidence>
<feature type="chain" id="PRO_5034204287" description="Alpha-L-arabinofuranosidase" evidence="9">
    <location>
        <begin position="21"/>
        <end position="342"/>
    </location>
</feature>
<dbReference type="CDD" id="cd08987">
    <property type="entry name" value="GH62"/>
    <property type="match status" value="1"/>
</dbReference>
<comment type="similarity">
    <text evidence="3 8">Belongs to the glycosyl hydrolase 62 family.</text>
</comment>
<dbReference type="EC" id="3.2.1.55" evidence="8"/>
<dbReference type="GO" id="GO:0046556">
    <property type="term" value="F:alpha-L-arabinofuranosidase activity"/>
    <property type="evidence" value="ECO:0007669"/>
    <property type="project" value="UniProtKB-UniRule"/>
</dbReference>
<evidence type="ECO:0000256" key="6">
    <source>
        <dbReference type="ARBA" id="ARBA00022801"/>
    </source>
</evidence>
<keyword evidence="5 8" id="KW-0732">Signal</keyword>
<evidence type="ECO:0000256" key="4">
    <source>
        <dbReference type="ARBA" id="ARBA00022525"/>
    </source>
</evidence>
<keyword evidence="11" id="KW-1185">Reference proteome</keyword>
<evidence type="ECO:0000256" key="3">
    <source>
        <dbReference type="ARBA" id="ARBA00007396"/>
    </source>
</evidence>
<dbReference type="GO" id="GO:0005576">
    <property type="term" value="C:extracellular region"/>
    <property type="evidence" value="ECO:0007669"/>
    <property type="project" value="UniProtKB-SubCell"/>
</dbReference>
<feature type="signal peptide" evidence="9">
    <location>
        <begin position="1"/>
        <end position="20"/>
    </location>
</feature>
<dbReference type="PANTHER" id="PTHR40631:SF2">
    <property type="entry name" value="ALPHA-L-ARABINOFURANOSIDASE"/>
    <property type="match status" value="1"/>
</dbReference>
<evidence type="ECO:0000256" key="9">
    <source>
        <dbReference type="SAM" id="SignalP"/>
    </source>
</evidence>
<proteinExistence type="inferred from homology"/>
<dbReference type="AlphaFoldDB" id="A0A7S9PW15"/>
<evidence type="ECO:0000256" key="8">
    <source>
        <dbReference type="RuleBase" id="RU368117"/>
    </source>
</evidence>
<dbReference type="Proteomes" id="UP000594364">
    <property type="component" value="Chromosome 3"/>
</dbReference>
<evidence type="ECO:0000256" key="2">
    <source>
        <dbReference type="ARBA" id="ARBA00004613"/>
    </source>
</evidence>
<dbReference type="Gene3D" id="2.115.10.20">
    <property type="entry name" value="Glycosyl hydrolase domain, family 43"/>
    <property type="match status" value="1"/>
</dbReference>
<dbReference type="GO" id="GO:0045493">
    <property type="term" value="P:xylan catabolic process"/>
    <property type="evidence" value="ECO:0007669"/>
    <property type="project" value="UniProtKB-UniRule"/>
</dbReference>
<organism evidence="10 11">
    <name type="scientific">Epichloe festucae (strain Fl1)</name>
    <dbReference type="NCBI Taxonomy" id="877507"/>
    <lineage>
        <taxon>Eukaryota</taxon>
        <taxon>Fungi</taxon>
        <taxon>Dikarya</taxon>
        <taxon>Ascomycota</taxon>
        <taxon>Pezizomycotina</taxon>
        <taxon>Sordariomycetes</taxon>
        <taxon>Hypocreomycetidae</taxon>
        <taxon>Hypocreales</taxon>
        <taxon>Clavicipitaceae</taxon>
        <taxon>Epichloe</taxon>
    </lineage>
</organism>
<comment type="catalytic activity">
    <reaction evidence="1 8">
        <text>Hydrolysis of terminal non-reducing alpha-L-arabinofuranoside residues in alpha-L-arabinosides.</text>
        <dbReference type="EC" id="3.2.1.55"/>
    </reaction>
</comment>
<keyword evidence="7 8" id="KW-0326">Glycosidase</keyword>
<comment type="function">
    <text evidence="8">Alpha-L-arabinofuranosidase involved in the hydrolysis of xylan, a major structural heterogeneous polysaccharide found in plant biomass representing the second most abundant polysaccharide in the biosphere, after cellulose.</text>
</comment>
<evidence type="ECO:0000256" key="7">
    <source>
        <dbReference type="ARBA" id="ARBA00023295"/>
    </source>
</evidence>
<evidence type="ECO:0000256" key="5">
    <source>
        <dbReference type="ARBA" id="ARBA00022729"/>
    </source>
</evidence>
<protein>
    <recommendedName>
        <fullName evidence="8">Alpha-L-arabinofuranosidase</fullName>
        <ecNumber evidence="8">3.2.1.55</ecNumber>
    </recommendedName>
</protein>
<sequence>MKFLSLAWVVAAAAASAGSSSSVAPRASIPNKFSWTSTGPLISAKSDGRGIRGIKDPSVVHYGGKYHVFASTVQDAGSSLVYLSFTDWAQAQHATFHYLDGKGRGYRAAPQVLYMASQQLWYLIYHDGLAAYSTNPDISDPAGWTAPKHFYNSVPASVKKTLGDGAWVDMWVICDDANCHLFSTGDDGYLYRAQTSITDFPRGMGEPVVALKDSKFALFEASNVYNIGGSYLLIVEAAGSFDGYRYFRSWTSESLSGQWKTLASTEQNPFAGHTNVKFSGAAWTMSFSHGEAVRTNVDQTMTIKPCGIEYLYQGVDPREHGDYNNAAWKLALLTQVGGCGSN</sequence>
<dbReference type="SUPFAM" id="SSF75005">
    <property type="entry name" value="Arabinanase/levansucrase/invertase"/>
    <property type="match status" value="1"/>
</dbReference>
<gene>
    <name evidence="10" type="ORF">C2857_006739</name>
</gene>
<dbReference type="InterPro" id="IPR023296">
    <property type="entry name" value="Glyco_hydro_beta-prop_sf"/>
</dbReference>
<name>A0A7S9PW15_EPIFF</name>
<keyword evidence="4 8" id="KW-0964">Secreted</keyword>
<dbReference type="OrthoDB" id="3156236at2759"/>
<keyword evidence="6 8" id="KW-0378">Hydrolase</keyword>
<dbReference type="PANTHER" id="PTHR40631">
    <property type="entry name" value="ALPHA-L-ARABINOFURANOSIDASE AXHA-2-RELATED"/>
    <property type="match status" value="1"/>
</dbReference>